<evidence type="ECO:0000256" key="2">
    <source>
        <dbReference type="ARBA" id="ARBA00010566"/>
    </source>
</evidence>
<dbReference type="GO" id="GO:0036440">
    <property type="term" value="F:citrate synthase activity"/>
    <property type="evidence" value="ECO:0007669"/>
    <property type="project" value="UniProtKB-EC"/>
</dbReference>
<feature type="active site" evidence="6">
    <location>
        <position position="324"/>
    </location>
</feature>
<dbReference type="CDD" id="cd06118">
    <property type="entry name" value="citrate_synt_like_1"/>
    <property type="match status" value="1"/>
</dbReference>
<dbReference type="GO" id="GO:0005975">
    <property type="term" value="P:carbohydrate metabolic process"/>
    <property type="evidence" value="ECO:0007669"/>
    <property type="project" value="TreeGrafter"/>
</dbReference>
<dbReference type="PRINTS" id="PR00143">
    <property type="entry name" value="CITRTSNTHASE"/>
</dbReference>
<sequence length="389" mass="44109">MNQQESFKQIDEFKRGMQDLIVDTTSVSFVDGVNGRLYYRGINIAELAAHATFEETAWLLLSGKLPTKSKLEGFQWGLRNMSRTQEKVLRIIEEMPQLSPPLLVLQTGLAALACIDRSEDYLEEENYIEKVMRIIAQSPVVLSAAYRHYLGVPLLEPRSDLSFVENFIYMLFGKIPTKNQTRCMEIALIIQMDHGFNSSTFTARSVASTLTNFYSATSAAVGALSGSLHGGASELVVEMLNNAKNSNDIEKYTRDLLKSGSKIMGMGHRVYKTIDPRAIIFRDLLSQLTNKDEKDSDLKLLTRIELEARKYFEEKMMPVFANVDFWSGAVYKKLGIHPILYPSLFAAARMVGWCAHILELRQNNKLYRPSSKYVGEINVPYIPLDQRSY</sequence>
<dbReference type="SUPFAM" id="SSF48256">
    <property type="entry name" value="Citrate synthase"/>
    <property type="match status" value="1"/>
</dbReference>
<protein>
    <recommendedName>
        <fullName evidence="5">Citrate synthase</fullName>
    </recommendedName>
</protein>
<dbReference type="Gene3D" id="1.10.230.10">
    <property type="entry name" value="Cytochrome P450-Terp, domain 2"/>
    <property type="match status" value="1"/>
</dbReference>
<dbReference type="OrthoDB" id="9800864at2"/>
<dbReference type="PANTHER" id="PTHR11739">
    <property type="entry name" value="CITRATE SYNTHASE"/>
    <property type="match status" value="1"/>
</dbReference>
<dbReference type="AlphaFoldDB" id="A0A4P2VFQ2"/>
<dbReference type="Gene3D" id="1.10.580.10">
    <property type="entry name" value="Citrate Synthase, domain 1"/>
    <property type="match status" value="1"/>
</dbReference>
<evidence type="ECO:0000256" key="6">
    <source>
        <dbReference type="PIRSR" id="PIRSR001369-1"/>
    </source>
</evidence>
<dbReference type="KEGG" id="sbf:JCM31447_00170"/>
<accession>A0A4P2VFQ2</accession>
<dbReference type="Proteomes" id="UP000291236">
    <property type="component" value="Chromosome"/>
</dbReference>
<reference evidence="7 8" key="1">
    <citation type="submission" date="2018-12" db="EMBL/GenBank/DDBJ databases">
        <title>Rubrispira sanarue gen. nov., sp., nov., a member of the order Silvanigrellales, isolated from a brackish lake in Hamamatsu Japan.</title>
        <authorList>
            <person name="Maejima Y."/>
            <person name="Iino T."/>
            <person name="Muraguchi Y."/>
            <person name="Fukuda K."/>
            <person name="Nojiri H."/>
            <person name="Ohkuma M."/>
            <person name="Moriuchi R."/>
            <person name="Dohra H."/>
            <person name="Kimbara K."/>
            <person name="Shintani M."/>
        </authorList>
    </citation>
    <scope>NUCLEOTIDE SEQUENCE [LARGE SCALE GENOMIC DNA]</scope>
    <source>
        <strain evidence="7 8">RF1110005</strain>
    </source>
</reference>
<dbReference type="PANTHER" id="PTHR11739:SF4">
    <property type="entry name" value="CITRATE SYNTHASE, PEROXISOMAL"/>
    <property type="match status" value="1"/>
</dbReference>
<dbReference type="EMBL" id="AP019368">
    <property type="protein sequence ID" value="BBH51603.1"/>
    <property type="molecule type" value="Genomic_DNA"/>
</dbReference>
<evidence type="ECO:0000313" key="8">
    <source>
        <dbReference type="Proteomes" id="UP000291236"/>
    </source>
</evidence>
<evidence type="ECO:0000256" key="1">
    <source>
        <dbReference type="ARBA" id="ARBA00004751"/>
    </source>
</evidence>
<comment type="pathway">
    <text evidence="1">Carbohydrate metabolism; tricarboxylic acid cycle; isocitrate from oxaloacetate: step 1/2.</text>
</comment>
<gene>
    <name evidence="7" type="ORF">JCM31447_00170</name>
</gene>
<dbReference type="UniPathway" id="UPA00223">
    <property type="reaction ID" value="UER00717"/>
</dbReference>
<dbReference type="InterPro" id="IPR024176">
    <property type="entry name" value="Citrate_synthase_bac-typ"/>
</dbReference>
<evidence type="ECO:0000256" key="3">
    <source>
        <dbReference type="ARBA" id="ARBA00022679"/>
    </source>
</evidence>
<dbReference type="InterPro" id="IPR016142">
    <property type="entry name" value="Citrate_synth-like_lrg_a-sub"/>
</dbReference>
<dbReference type="GO" id="GO:0006099">
    <property type="term" value="P:tricarboxylic acid cycle"/>
    <property type="evidence" value="ECO:0007669"/>
    <property type="project" value="UniProtKB-UniPathway"/>
</dbReference>
<organism evidence="7 8">
    <name type="scientific">Fluviispira sanaruensis</name>
    <dbReference type="NCBI Taxonomy" id="2493639"/>
    <lineage>
        <taxon>Bacteria</taxon>
        <taxon>Pseudomonadati</taxon>
        <taxon>Bdellovibrionota</taxon>
        <taxon>Oligoflexia</taxon>
        <taxon>Silvanigrellales</taxon>
        <taxon>Silvanigrellaceae</taxon>
        <taxon>Fluviispira</taxon>
    </lineage>
</organism>
<keyword evidence="8" id="KW-1185">Reference proteome</keyword>
<dbReference type="InterPro" id="IPR016143">
    <property type="entry name" value="Citrate_synth-like_sm_a-sub"/>
</dbReference>
<dbReference type="GO" id="GO:0005829">
    <property type="term" value="C:cytosol"/>
    <property type="evidence" value="ECO:0007669"/>
    <property type="project" value="TreeGrafter"/>
</dbReference>
<dbReference type="RefSeq" id="WP_130605313.1">
    <property type="nucleotide sequence ID" value="NZ_AP019368.1"/>
</dbReference>
<evidence type="ECO:0000313" key="7">
    <source>
        <dbReference type="EMBL" id="BBH51603.1"/>
    </source>
</evidence>
<comment type="catalytic activity">
    <reaction evidence="4">
        <text>oxaloacetate + acetyl-CoA + H2O = citrate + CoA + H(+)</text>
        <dbReference type="Rhea" id="RHEA:16845"/>
        <dbReference type="ChEBI" id="CHEBI:15377"/>
        <dbReference type="ChEBI" id="CHEBI:15378"/>
        <dbReference type="ChEBI" id="CHEBI:16452"/>
        <dbReference type="ChEBI" id="CHEBI:16947"/>
        <dbReference type="ChEBI" id="CHEBI:57287"/>
        <dbReference type="ChEBI" id="CHEBI:57288"/>
        <dbReference type="EC" id="2.3.3.16"/>
    </reaction>
</comment>
<dbReference type="InterPro" id="IPR002020">
    <property type="entry name" value="Citrate_synthase"/>
</dbReference>
<dbReference type="InterPro" id="IPR036969">
    <property type="entry name" value="Citrate_synthase_sf"/>
</dbReference>
<dbReference type="Pfam" id="PF00285">
    <property type="entry name" value="Citrate_synt"/>
    <property type="match status" value="1"/>
</dbReference>
<evidence type="ECO:0000256" key="4">
    <source>
        <dbReference type="ARBA" id="ARBA00049288"/>
    </source>
</evidence>
<name>A0A4P2VFQ2_FLUSA</name>
<dbReference type="PIRSF" id="PIRSF001369">
    <property type="entry name" value="Citrate_synth"/>
    <property type="match status" value="1"/>
</dbReference>
<evidence type="ECO:0000256" key="5">
    <source>
        <dbReference type="PIRNR" id="PIRNR001369"/>
    </source>
</evidence>
<feature type="active site" evidence="6">
    <location>
        <position position="268"/>
    </location>
</feature>
<proteinExistence type="inferred from homology"/>
<keyword evidence="3 5" id="KW-0808">Transferase</keyword>
<comment type="similarity">
    <text evidence="2 5">Belongs to the citrate synthase family.</text>
</comment>